<reference evidence="2" key="2">
    <citation type="submission" date="2020-09" db="EMBL/GenBank/DDBJ databases">
        <authorList>
            <person name="Sun Q."/>
            <person name="Zhou Y."/>
        </authorList>
    </citation>
    <scope>NUCLEOTIDE SEQUENCE</scope>
    <source>
        <strain evidence="2">CGMCC 1.14988</strain>
    </source>
</reference>
<proteinExistence type="predicted"/>
<name>A0A8J3A752_9ACTN</name>
<evidence type="ECO:0000259" key="1">
    <source>
        <dbReference type="Pfam" id="PF04168"/>
    </source>
</evidence>
<protein>
    <recommendedName>
        <fullName evidence="1">DUF403 domain-containing protein</fullName>
    </recommendedName>
</protein>
<dbReference type="Pfam" id="PF04168">
    <property type="entry name" value="Alpha-E"/>
    <property type="match status" value="1"/>
</dbReference>
<accession>A0A8J3A752</accession>
<dbReference type="InterPro" id="IPR051680">
    <property type="entry name" value="ATP-dep_Glu-Cys_Ligase-2"/>
</dbReference>
<sequence>MLARLAENLFWAGRYVERAEDTARMVDVTYHTLLESPASEVGGSWAQLLDVLHLRTAYGQRPLAPAEVLAFLVLDRDNTGSITSSIVRARENARSVRELISSELWESVNDLHLDLGSRDLRRELTDQPYELFKTIRRACLTIYGVASETMPRDDGWRFMALGRVLERAEMTCRLIDIRYQHLEDLAGPSRRLVGANAERPRGADRTDFHHWIAVLKSASAFEAYRRRYRSSMDPADVVEFLLLEPDLPRSVVFCLSSAMHQLQVLSRGRPSRAVRALGRVTASLQYRDVGELFDLGLHDFLDTVQARVADVAEAVADEFFRHHPVGSMHAIATA</sequence>
<evidence type="ECO:0000313" key="3">
    <source>
        <dbReference type="Proteomes" id="UP000650511"/>
    </source>
</evidence>
<dbReference type="InterPro" id="IPR007296">
    <property type="entry name" value="DUF403"/>
</dbReference>
<dbReference type="Proteomes" id="UP000650511">
    <property type="component" value="Unassembled WGS sequence"/>
</dbReference>
<comment type="caution">
    <text evidence="2">The sequence shown here is derived from an EMBL/GenBank/DDBJ whole genome shotgun (WGS) entry which is preliminary data.</text>
</comment>
<reference evidence="2" key="1">
    <citation type="journal article" date="2014" name="Int. J. Syst. Evol. Microbiol.">
        <title>Complete genome sequence of Corynebacterium casei LMG S-19264T (=DSM 44701T), isolated from a smear-ripened cheese.</title>
        <authorList>
            <consortium name="US DOE Joint Genome Institute (JGI-PGF)"/>
            <person name="Walter F."/>
            <person name="Albersmeier A."/>
            <person name="Kalinowski J."/>
            <person name="Ruckert C."/>
        </authorList>
    </citation>
    <scope>NUCLEOTIDE SEQUENCE</scope>
    <source>
        <strain evidence="2">CGMCC 1.14988</strain>
    </source>
</reference>
<organism evidence="2 3">
    <name type="scientific">Egicoccus halophilus</name>
    <dbReference type="NCBI Taxonomy" id="1670830"/>
    <lineage>
        <taxon>Bacteria</taxon>
        <taxon>Bacillati</taxon>
        <taxon>Actinomycetota</taxon>
        <taxon>Nitriliruptoria</taxon>
        <taxon>Egicoccales</taxon>
        <taxon>Egicoccaceae</taxon>
        <taxon>Egicoccus</taxon>
    </lineage>
</organism>
<dbReference type="RefSeq" id="WP_130649497.1">
    <property type="nucleotide sequence ID" value="NZ_BMHA01000004.1"/>
</dbReference>
<dbReference type="AlphaFoldDB" id="A0A8J3A752"/>
<dbReference type="EMBL" id="BMHA01000004">
    <property type="protein sequence ID" value="GGI05094.1"/>
    <property type="molecule type" value="Genomic_DNA"/>
</dbReference>
<evidence type="ECO:0000313" key="2">
    <source>
        <dbReference type="EMBL" id="GGI05094.1"/>
    </source>
</evidence>
<dbReference type="OrthoDB" id="9803532at2"/>
<dbReference type="PANTHER" id="PTHR34595:SF7">
    <property type="entry name" value="SLL1039 PROTEIN"/>
    <property type="match status" value="1"/>
</dbReference>
<dbReference type="PANTHER" id="PTHR34595">
    <property type="entry name" value="BLR5612 PROTEIN"/>
    <property type="match status" value="1"/>
</dbReference>
<feature type="domain" description="DUF403" evidence="1">
    <location>
        <begin position="1"/>
        <end position="320"/>
    </location>
</feature>
<gene>
    <name evidence="2" type="ORF">GCM10011354_12380</name>
</gene>
<keyword evidence="3" id="KW-1185">Reference proteome</keyword>